<feature type="transmembrane region" description="Helical" evidence="1">
    <location>
        <begin position="63"/>
        <end position="83"/>
    </location>
</feature>
<proteinExistence type="predicted"/>
<evidence type="ECO:0000256" key="1">
    <source>
        <dbReference type="SAM" id="Phobius"/>
    </source>
</evidence>
<dbReference type="RefSeq" id="WP_346035828.1">
    <property type="nucleotide sequence ID" value="NZ_BAAALY010000006.1"/>
</dbReference>
<reference evidence="2 3" key="1">
    <citation type="journal article" date="2019" name="Int. J. Syst. Evol. Microbiol.">
        <title>The Global Catalogue of Microorganisms (GCM) 10K type strain sequencing project: providing services to taxonomists for standard genome sequencing and annotation.</title>
        <authorList>
            <consortium name="The Broad Institute Genomics Platform"/>
            <consortium name="The Broad Institute Genome Sequencing Center for Infectious Disease"/>
            <person name="Wu L."/>
            <person name="Ma J."/>
        </authorList>
    </citation>
    <scope>NUCLEOTIDE SEQUENCE [LARGE SCALE GENOMIC DNA]</scope>
    <source>
        <strain evidence="2 3">JCM 13319</strain>
    </source>
</reference>
<evidence type="ECO:0000313" key="3">
    <source>
        <dbReference type="Proteomes" id="UP001501791"/>
    </source>
</evidence>
<gene>
    <name evidence="2" type="ORF">GCM10009691_17100</name>
</gene>
<evidence type="ECO:0000313" key="2">
    <source>
        <dbReference type="EMBL" id="GAA1543081.1"/>
    </source>
</evidence>
<keyword evidence="3" id="KW-1185">Reference proteome</keyword>
<feature type="transmembrane region" description="Helical" evidence="1">
    <location>
        <begin position="180"/>
        <end position="203"/>
    </location>
</feature>
<organism evidence="2 3">
    <name type="scientific">Brevibacterium picturae</name>
    <dbReference type="NCBI Taxonomy" id="260553"/>
    <lineage>
        <taxon>Bacteria</taxon>
        <taxon>Bacillati</taxon>
        <taxon>Actinomycetota</taxon>
        <taxon>Actinomycetes</taxon>
        <taxon>Micrococcales</taxon>
        <taxon>Brevibacteriaceae</taxon>
        <taxon>Brevibacterium</taxon>
    </lineage>
</organism>
<sequence length="209" mass="22376">MKILARGSQLGLVLLLAIVLIGFTVALAITALWPQALLAGIVIACCTAIFVMIGMVRVVGRRWVLWLAVPAVALAGLAAVMLAEDLGVSRTGELTEVVIVDHTVDVHTSHNTSSREEREAYTHEYILEHPDGTPIEKPMIYRGEDGYDDFDTGDTITAFIDPEGSAPTEPAENVNIGADIAVLVVGLVAVIGVYGMCSLLLLLRDTRRA</sequence>
<dbReference type="Proteomes" id="UP001501791">
    <property type="component" value="Unassembled WGS sequence"/>
</dbReference>
<keyword evidence="1" id="KW-1133">Transmembrane helix</keyword>
<dbReference type="EMBL" id="BAAALY010000006">
    <property type="protein sequence ID" value="GAA1543081.1"/>
    <property type="molecule type" value="Genomic_DNA"/>
</dbReference>
<protein>
    <recommendedName>
        <fullName evidence="4">DUF3592 domain-containing protein</fullName>
    </recommendedName>
</protein>
<accession>A0ABN2BNE4</accession>
<feature type="transmembrane region" description="Helical" evidence="1">
    <location>
        <begin position="37"/>
        <end position="56"/>
    </location>
</feature>
<name>A0ABN2BNE4_9MICO</name>
<keyword evidence="1" id="KW-0472">Membrane</keyword>
<keyword evidence="1" id="KW-0812">Transmembrane</keyword>
<comment type="caution">
    <text evidence="2">The sequence shown here is derived from an EMBL/GenBank/DDBJ whole genome shotgun (WGS) entry which is preliminary data.</text>
</comment>
<feature type="transmembrane region" description="Helical" evidence="1">
    <location>
        <begin position="12"/>
        <end position="31"/>
    </location>
</feature>
<evidence type="ECO:0008006" key="4">
    <source>
        <dbReference type="Google" id="ProtNLM"/>
    </source>
</evidence>